<feature type="transmembrane region" description="Helical" evidence="1">
    <location>
        <begin position="135"/>
        <end position="152"/>
    </location>
</feature>
<protein>
    <recommendedName>
        <fullName evidence="4">Glycosyltransferase RgtA/B/C/D-like domain-containing protein</fullName>
    </recommendedName>
</protein>
<feature type="transmembrane region" description="Helical" evidence="1">
    <location>
        <begin position="285"/>
        <end position="306"/>
    </location>
</feature>
<proteinExistence type="predicted"/>
<keyword evidence="1" id="KW-0812">Transmembrane</keyword>
<evidence type="ECO:0008006" key="4">
    <source>
        <dbReference type="Google" id="ProtNLM"/>
    </source>
</evidence>
<accession>A0A7X6BGG4</accession>
<sequence length="515" mass="58136">MDGWLRQPLLAERATSENRRIRWILFLVWLAITLAIAVNHVPWRDEARAWSLTLMGGSWPEMFRAVQGEGHPFLWYILLRAGHDLFGAPEVLRVTGLVIGIAAVALLVLCGPFRIGMLALLIFSLHLGFEYAVLARNYGISALIMLVIAAFWPRIRDSLWLGVLLVLLCNTNVPSVFLAGSFAFYRMIELYEAQPSLKAPEWRRWILNVVLLLVGTLLCFLAVYPPANDGAANAAAVPFTWLNLFGALFTSVRSFMAIGFGSGSLFGPLVVFLSLLIFLDRRKALATALLALVCLKLFFFFVYPGYYRHSSLFFIFMIALAWIEADKGWVREWKTEKPRLALMVGTTAFTILMAMQTTRYLRYPIENLISGRPYSHAADLARIMARPELRGAMLMIDPDTMGESVVYQTDRPYWLIRQDRPGRITPLSLSGNKRLTLDRLLQQAQAVSARTGRPVVIALALDLEKTRSGAYDMMYKDYTLLTPGSVDRFKAATRKVASLRRGGGDEEYDVYIYPR</sequence>
<evidence type="ECO:0000256" key="1">
    <source>
        <dbReference type="SAM" id="Phobius"/>
    </source>
</evidence>
<feature type="transmembrane region" description="Helical" evidence="1">
    <location>
        <begin position="159"/>
        <end position="185"/>
    </location>
</feature>
<dbReference type="RefSeq" id="WP_168068658.1">
    <property type="nucleotide sequence ID" value="NZ_JAATJC010000001.1"/>
</dbReference>
<feature type="transmembrane region" description="Helical" evidence="1">
    <location>
        <begin position="205"/>
        <end position="224"/>
    </location>
</feature>
<organism evidence="2 3">
    <name type="scientific">Sphingomonas kaistensis</name>
    <dbReference type="NCBI Taxonomy" id="298708"/>
    <lineage>
        <taxon>Bacteria</taxon>
        <taxon>Pseudomonadati</taxon>
        <taxon>Pseudomonadota</taxon>
        <taxon>Alphaproteobacteria</taxon>
        <taxon>Sphingomonadales</taxon>
        <taxon>Sphingomonadaceae</taxon>
        <taxon>Sphingomonas</taxon>
    </lineage>
</organism>
<keyword evidence="3" id="KW-1185">Reference proteome</keyword>
<keyword evidence="1" id="KW-1133">Transmembrane helix</keyword>
<keyword evidence="1" id="KW-0472">Membrane</keyword>
<name>A0A7X6BGG4_9SPHN</name>
<comment type="caution">
    <text evidence="2">The sequence shown here is derived from an EMBL/GenBank/DDBJ whole genome shotgun (WGS) entry which is preliminary data.</text>
</comment>
<reference evidence="2 3" key="1">
    <citation type="submission" date="2020-03" db="EMBL/GenBank/DDBJ databases">
        <title>Genomic Encyclopedia of Type Strains, Phase IV (KMG-IV): sequencing the most valuable type-strain genomes for metagenomic binning, comparative biology and taxonomic classification.</title>
        <authorList>
            <person name="Goeker M."/>
        </authorList>
    </citation>
    <scope>NUCLEOTIDE SEQUENCE [LARGE SCALE GENOMIC DNA]</scope>
    <source>
        <strain evidence="2 3">DSM 16846</strain>
    </source>
</reference>
<feature type="transmembrane region" description="Helical" evidence="1">
    <location>
        <begin position="21"/>
        <end position="42"/>
    </location>
</feature>
<gene>
    <name evidence="2" type="ORF">GGQ97_001636</name>
</gene>
<evidence type="ECO:0000313" key="2">
    <source>
        <dbReference type="EMBL" id="NJC05843.1"/>
    </source>
</evidence>
<dbReference type="EMBL" id="JAATJC010000001">
    <property type="protein sequence ID" value="NJC05843.1"/>
    <property type="molecule type" value="Genomic_DNA"/>
</dbReference>
<feature type="transmembrane region" description="Helical" evidence="1">
    <location>
        <begin position="91"/>
        <end position="115"/>
    </location>
</feature>
<feature type="transmembrane region" description="Helical" evidence="1">
    <location>
        <begin position="255"/>
        <end position="278"/>
    </location>
</feature>
<evidence type="ECO:0000313" key="3">
    <source>
        <dbReference type="Proteomes" id="UP000558192"/>
    </source>
</evidence>
<dbReference type="AlphaFoldDB" id="A0A7X6BGG4"/>
<dbReference type="Proteomes" id="UP000558192">
    <property type="component" value="Unassembled WGS sequence"/>
</dbReference>